<feature type="domain" description="Aminoglycoside phosphotransferase" evidence="1">
    <location>
        <begin position="61"/>
        <end position="266"/>
    </location>
</feature>
<dbReference type="InterPro" id="IPR011009">
    <property type="entry name" value="Kinase-like_dom_sf"/>
</dbReference>
<dbReference type="GO" id="GO:0042601">
    <property type="term" value="C:endospore-forming forespore"/>
    <property type="evidence" value="ECO:0007669"/>
    <property type="project" value="TreeGrafter"/>
</dbReference>
<dbReference type="Gene3D" id="3.30.200.20">
    <property type="entry name" value="Phosphorylase Kinase, domain 1"/>
    <property type="match status" value="1"/>
</dbReference>
<dbReference type="OrthoDB" id="9771902at2"/>
<dbReference type="PANTHER" id="PTHR39179:SF1">
    <property type="entry name" value="SPORE COAT PROTEIN I"/>
    <property type="match status" value="1"/>
</dbReference>
<accession>A0A267MA84</accession>
<dbReference type="EMBL" id="NIBG01000035">
    <property type="protein sequence ID" value="PAB56357.1"/>
    <property type="molecule type" value="Genomic_DNA"/>
</dbReference>
<dbReference type="PANTHER" id="PTHR39179">
    <property type="entry name" value="SPORE COAT PROTEIN I"/>
    <property type="match status" value="1"/>
</dbReference>
<organism evidence="2 3">
    <name type="scientific">Anaeromicrobium sediminis</name>
    <dbReference type="NCBI Taxonomy" id="1478221"/>
    <lineage>
        <taxon>Bacteria</taxon>
        <taxon>Bacillati</taxon>
        <taxon>Bacillota</taxon>
        <taxon>Clostridia</taxon>
        <taxon>Peptostreptococcales</taxon>
        <taxon>Thermotaleaceae</taxon>
        <taxon>Anaeromicrobium</taxon>
    </lineage>
</organism>
<dbReference type="NCBIfam" id="TIGR02906">
    <property type="entry name" value="spore_CotS"/>
    <property type="match status" value="1"/>
</dbReference>
<comment type="caution">
    <text evidence="2">The sequence shown here is derived from an EMBL/GenBank/DDBJ whole genome shotgun (WGS) entry which is preliminary data.</text>
</comment>
<dbReference type="InterPro" id="IPR047175">
    <property type="entry name" value="CotS-like"/>
</dbReference>
<keyword evidence="3" id="KW-1185">Reference proteome</keyword>
<reference evidence="2 3" key="1">
    <citation type="submission" date="2017-06" db="EMBL/GenBank/DDBJ databases">
        <title>Draft genome sequence of anaerobic fermentative bacterium Anaeromicrobium sediminis DY2726D isolated from West Pacific Ocean sediments.</title>
        <authorList>
            <person name="Zeng X."/>
        </authorList>
    </citation>
    <scope>NUCLEOTIDE SEQUENCE [LARGE SCALE GENOMIC DNA]</scope>
    <source>
        <strain evidence="2 3">DY2726D</strain>
    </source>
</reference>
<gene>
    <name evidence="2" type="ORF">CCE28_20905</name>
</gene>
<dbReference type="Pfam" id="PF01636">
    <property type="entry name" value="APH"/>
    <property type="match status" value="1"/>
</dbReference>
<dbReference type="Proteomes" id="UP000216024">
    <property type="component" value="Unassembled WGS sequence"/>
</dbReference>
<evidence type="ECO:0000313" key="2">
    <source>
        <dbReference type="EMBL" id="PAB56357.1"/>
    </source>
</evidence>
<dbReference type="InterPro" id="IPR002575">
    <property type="entry name" value="Aminoglycoside_PTrfase"/>
</dbReference>
<sequence>MYSVKQKGNVKDLTQLAHEVLLRYDIVPDRLKIIQNNGLKTLWKFTYNNETKCLKRLKHSKEKSLFRVNSQIHVYNKGGKVAKVYLNIGHEPITEYNGQLFVLYEWIEGRDLNFSKPSDLCIALEGLGSFHVYSKGYKAAENVEISSKLGRWPDQYESMKKRMLKWKEEAKQNSNKGPYNTYLKHIDSIIEIADLALNNLEQSSYDKLTNTELQESCLCHQDYGEGNVILSGKDLYVIDLDGVTYDLPIRDLRKIIGKRMEKRGEWNKETIEKILKCYEKSNKLTPEEKELLKIDLLFPHWFFATVKNLFKKNKSVSSGKISAIAKLEKSKLNVLKKMF</sequence>
<evidence type="ECO:0000259" key="1">
    <source>
        <dbReference type="Pfam" id="PF01636"/>
    </source>
</evidence>
<dbReference type="InterPro" id="IPR014255">
    <property type="entry name" value="Spore_coat_CotS"/>
</dbReference>
<proteinExistence type="predicted"/>
<name>A0A267MA84_9FIRM</name>
<dbReference type="AlphaFoldDB" id="A0A267MA84"/>
<protein>
    <recommendedName>
        <fullName evidence="1">Aminoglycoside phosphotransferase domain-containing protein</fullName>
    </recommendedName>
</protein>
<dbReference type="Gene3D" id="3.90.1200.10">
    <property type="match status" value="1"/>
</dbReference>
<dbReference type="SUPFAM" id="SSF56112">
    <property type="entry name" value="Protein kinase-like (PK-like)"/>
    <property type="match status" value="1"/>
</dbReference>
<evidence type="ECO:0000313" key="3">
    <source>
        <dbReference type="Proteomes" id="UP000216024"/>
    </source>
</evidence>